<organism evidence="2 3">
    <name type="scientific">Jeongeupia chitinilytica</name>
    <dbReference type="NCBI Taxonomy" id="1041641"/>
    <lineage>
        <taxon>Bacteria</taxon>
        <taxon>Pseudomonadati</taxon>
        <taxon>Pseudomonadota</taxon>
        <taxon>Betaproteobacteria</taxon>
        <taxon>Neisseriales</taxon>
        <taxon>Chitinibacteraceae</taxon>
        <taxon>Jeongeupia</taxon>
    </lineage>
</organism>
<dbReference type="InterPro" id="IPR011032">
    <property type="entry name" value="GroES-like_sf"/>
</dbReference>
<dbReference type="InterPro" id="IPR013154">
    <property type="entry name" value="ADH-like_N"/>
</dbReference>
<dbReference type="PANTHER" id="PTHR45033:SF2">
    <property type="entry name" value="ZINC-TYPE ALCOHOL DEHYDROGENASE-LIKE PROTEIN C1773.06C"/>
    <property type="match status" value="1"/>
</dbReference>
<dbReference type="Pfam" id="PF08240">
    <property type="entry name" value="ADH_N"/>
    <property type="match status" value="1"/>
</dbReference>
<feature type="domain" description="Enoyl reductase (ER)" evidence="1">
    <location>
        <begin position="10"/>
        <end position="328"/>
    </location>
</feature>
<reference evidence="3" key="1">
    <citation type="journal article" date="2019" name="Int. J. Syst. Evol. Microbiol.">
        <title>The Global Catalogue of Microorganisms (GCM) 10K type strain sequencing project: providing services to taxonomists for standard genome sequencing and annotation.</title>
        <authorList>
            <consortium name="The Broad Institute Genomics Platform"/>
            <consortium name="The Broad Institute Genome Sequencing Center for Infectious Disease"/>
            <person name="Wu L."/>
            <person name="Ma J."/>
        </authorList>
    </citation>
    <scope>NUCLEOTIDE SEQUENCE [LARGE SCALE GENOMIC DNA]</scope>
    <source>
        <strain evidence="3">KCTC 23701</strain>
    </source>
</reference>
<sequence length="332" mass="34420">MKQWQMNGTGIDQLALVERDIPQPGPGEVLVRVAAVSLNYRDKLVIETGMGYPLSFPQVPGSDMAGSVVAVGDGVTRVQAGQRVISTFWTHWIDGKAPTVPGVALGGPAPGTLAQYVVLPQDQLVVAPQTLSDLEASTLTCAALTAWYALVEEGGLRAGETVLVQGTGGVALFGAQIALAHGAEVVATSGSAAKLDRVRELGVQHGVLRGEGWTQRVLDATGGRGVDQLIALGGSDLGEALEVLASGGRASVIGLLGGPQFSGSVIPFLKQRLTIQGIGVGHRRALEDLVRAIDVNGIKPVIDTVYGIEDLPAAIDHVGRGAFGKVVVRLER</sequence>
<evidence type="ECO:0000313" key="3">
    <source>
        <dbReference type="Proteomes" id="UP000604737"/>
    </source>
</evidence>
<dbReference type="RefSeq" id="WP_189458238.1">
    <property type="nucleotide sequence ID" value="NZ_BMYO01000001.1"/>
</dbReference>
<dbReference type="CDD" id="cd08276">
    <property type="entry name" value="MDR7"/>
    <property type="match status" value="1"/>
</dbReference>
<dbReference type="InterPro" id="IPR013149">
    <property type="entry name" value="ADH-like_C"/>
</dbReference>
<dbReference type="PANTHER" id="PTHR45033">
    <property type="match status" value="1"/>
</dbReference>
<dbReference type="EMBL" id="BMYO01000001">
    <property type="protein sequence ID" value="GHD55580.1"/>
    <property type="molecule type" value="Genomic_DNA"/>
</dbReference>
<dbReference type="InterPro" id="IPR020843">
    <property type="entry name" value="ER"/>
</dbReference>
<dbReference type="InterPro" id="IPR052711">
    <property type="entry name" value="Zinc_ADH-like"/>
</dbReference>
<dbReference type="Gene3D" id="3.90.180.10">
    <property type="entry name" value="Medium-chain alcohol dehydrogenases, catalytic domain"/>
    <property type="match status" value="1"/>
</dbReference>
<keyword evidence="3" id="KW-1185">Reference proteome</keyword>
<gene>
    <name evidence="2" type="ORF">GCM10007350_01450</name>
</gene>
<dbReference type="Proteomes" id="UP000604737">
    <property type="component" value="Unassembled WGS sequence"/>
</dbReference>
<proteinExistence type="predicted"/>
<accession>A0ABQ3GUG7</accession>
<name>A0ABQ3GUG7_9NEIS</name>
<dbReference type="SMART" id="SM00829">
    <property type="entry name" value="PKS_ER"/>
    <property type="match status" value="1"/>
</dbReference>
<dbReference type="Gene3D" id="3.40.50.720">
    <property type="entry name" value="NAD(P)-binding Rossmann-like Domain"/>
    <property type="match status" value="1"/>
</dbReference>
<protein>
    <submittedName>
        <fullName evidence="2">Alcohol dehydrogenase</fullName>
    </submittedName>
</protein>
<dbReference type="SUPFAM" id="SSF50129">
    <property type="entry name" value="GroES-like"/>
    <property type="match status" value="1"/>
</dbReference>
<evidence type="ECO:0000313" key="2">
    <source>
        <dbReference type="EMBL" id="GHD55580.1"/>
    </source>
</evidence>
<dbReference type="SUPFAM" id="SSF51735">
    <property type="entry name" value="NAD(P)-binding Rossmann-fold domains"/>
    <property type="match status" value="1"/>
</dbReference>
<comment type="caution">
    <text evidence="2">The sequence shown here is derived from an EMBL/GenBank/DDBJ whole genome shotgun (WGS) entry which is preliminary data.</text>
</comment>
<evidence type="ECO:0000259" key="1">
    <source>
        <dbReference type="SMART" id="SM00829"/>
    </source>
</evidence>
<dbReference type="Pfam" id="PF00107">
    <property type="entry name" value="ADH_zinc_N"/>
    <property type="match status" value="1"/>
</dbReference>
<dbReference type="InterPro" id="IPR036291">
    <property type="entry name" value="NAD(P)-bd_dom_sf"/>
</dbReference>